<evidence type="ECO:0000313" key="2">
    <source>
        <dbReference type="Proteomes" id="UP000188174"/>
    </source>
</evidence>
<gene>
    <name evidence="1" type="ORF">B0E33_10350</name>
</gene>
<evidence type="ECO:0008006" key="3">
    <source>
        <dbReference type="Google" id="ProtNLM"/>
    </source>
</evidence>
<dbReference type="Proteomes" id="UP000188174">
    <property type="component" value="Chromosome"/>
</dbReference>
<dbReference type="RefSeq" id="WP_167579521.1">
    <property type="nucleotide sequence ID" value="NZ_CP019630.1"/>
</dbReference>
<accession>A0ABM6I0S8</accession>
<evidence type="ECO:0000313" key="1">
    <source>
        <dbReference type="EMBL" id="AQQ03940.1"/>
    </source>
</evidence>
<organism evidence="1 2">
    <name type="scientific">Roseibium algicola</name>
    <dbReference type="NCBI Taxonomy" id="2857014"/>
    <lineage>
        <taxon>Bacteria</taxon>
        <taxon>Pseudomonadati</taxon>
        <taxon>Pseudomonadota</taxon>
        <taxon>Alphaproteobacteria</taxon>
        <taxon>Hyphomicrobiales</taxon>
        <taxon>Stappiaceae</taxon>
        <taxon>Roseibium</taxon>
    </lineage>
</organism>
<reference evidence="1 2" key="1">
    <citation type="submission" date="2017-02" db="EMBL/GenBank/DDBJ databases">
        <authorList>
            <person name="Jeong S."/>
        </authorList>
    </citation>
    <scope>NUCLEOTIDE SEQUENCE [LARGE SCALE GENOMIC DNA]</scope>
    <source>
        <strain evidence="1 2">RMAR6-6</strain>
    </source>
</reference>
<protein>
    <recommendedName>
        <fullName evidence="3">DUF2199 domain-containing protein</fullName>
    </recommendedName>
</protein>
<name>A0ABM6I0S8_9HYPH</name>
<proteinExistence type="predicted"/>
<dbReference type="EMBL" id="CP019630">
    <property type="protein sequence ID" value="AQQ03940.1"/>
    <property type="molecule type" value="Genomic_DNA"/>
</dbReference>
<dbReference type="Pfam" id="PF09965">
    <property type="entry name" value="DUF2199"/>
    <property type="match status" value="1"/>
</dbReference>
<sequence length="174" mass="19400">MPQKAEVFSFVCNCCGKEHVGIPAYGYDMPVDYFDIPVMDRGKRAVLGTDTCVIDRERYYIKGILDIPIVGYDEPITWGLWAKVTEADYAQYRKLLGLDGSAFQATGKIDVTMPGYNELDKAGQTYALRCDLVGQPVGLRPRILLHPVSHRLFVDCSQGVSPERASELIALMPH</sequence>
<dbReference type="InterPro" id="IPR018697">
    <property type="entry name" value="DUF2199"/>
</dbReference>
<keyword evidence="2" id="KW-1185">Reference proteome</keyword>